<dbReference type="GO" id="GO:0016747">
    <property type="term" value="F:acyltransferase activity, transferring groups other than amino-acyl groups"/>
    <property type="evidence" value="ECO:0007669"/>
    <property type="project" value="InterPro"/>
</dbReference>
<gene>
    <name evidence="4" type="ORF">TWF694_002390</name>
</gene>
<evidence type="ECO:0000313" key="4">
    <source>
        <dbReference type="EMBL" id="KAK6533450.1"/>
    </source>
</evidence>
<accession>A0AAV9X4D6</accession>
<evidence type="ECO:0000313" key="5">
    <source>
        <dbReference type="Proteomes" id="UP001365542"/>
    </source>
</evidence>
<evidence type="ECO:0000256" key="1">
    <source>
        <dbReference type="ARBA" id="ARBA00022679"/>
    </source>
</evidence>
<comment type="caution">
    <text evidence="4">The sequence shown here is derived from an EMBL/GenBank/DDBJ whole genome shotgun (WGS) entry which is preliminary data.</text>
</comment>
<dbReference type="Proteomes" id="UP001365542">
    <property type="component" value="Unassembled WGS sequence"/>
</dbReference>
<evidence type="ECO:0000256" key="2">
    <source>
        <dbReference type="ARBA" id="ARBA00023315"/>
    </source>
</evidence>
<evidence type="ECO:0000259" key="3">
    <source>
        <dbReference type="PROSITE" id="PS51186"/>
    </source>
</evidence>
<dbReference type="InterPro" id="IPR000182">
    <property type="entry name" value="GNAT_dom"/>
</dbReference>
<keyword evidence="5" id="KW-1185">Reference proteome</keyword>
<dbReference type="InterPro" id="IPR050832">
    <property type="entry name" value="Bact_Acetyltransf"/>
</dbReference>
<dbReference type="PANTHER" id="PTHR43877:SF2">
    <property type="entry name" value="AMINOALKYLPHOSPHONATE N-ACETYLTRANSFERASE-RELATED"/>
    <property type="match status" value="1"/>
</dbReference>
<dbReference type="InterPro" id="IPR016181">
    <property type="entry name" value="Acyl_CoA_acyltransferase"/>
</dbReference>
<dbReference type="AlphaFoldDB" id="A0AAV9X4D6"/>
<dbReference type="Pfam" id="PF00583">
    <property type="entry name" value="Acetyltransf_1"/>
    <property type="match status" value="1"/>
</dbReference>
<organism evidence="4 5">
    <name type="scientific">Orbilia ellipsospora</name>
    <dbReference type="NCBI Taxonomy" id="2528407"/>
    <lineage>
        <taxon>Eukaryota</taxon>
        <taxon>Fungi</taxon>
        <taxon>Dikarya</taxon>
        <taxon>Ascomycota</taxon>
        <taxon>Pezizomycotina</taxon>
        <taxon>Orbiliomycetes</taxon>
        <taxon>Orbiliales</taxon>
        <taxon>Orbiliaceae</taxon>
        <taxon>Orbilia</taxon>
    </lineage>
</organism>
<dbReference type="PROSITE" id="PS51186">
    <property type="entry name" value="GNAT"/>
    <property type="match status" value="1"/>
</dbReference>
<name>A0AAV9X4D6_9PEZI</name>
<feature type="domain" description="N-acetyltransferase" evidence="3">
    <location>
        <begin position="10"/>
        <end position="165"/>
    </location>
</feature>
<dbReference type="PANTHER" id="PTHR43877">
    <property type="entry name" value="AMINOALKYLPHOSPHONATE N-ACETYLTRANSFERASE-RELATED-RELATED"/>
    <property type="match status" value="1"/>
</dbReference>
<keyword evidence="2" id="KW-0012">Acyltransferase</keyword>
<proteinExistence type="predicted"/>
<reference evidence="4 5" key="1">
    <citation type="submission" date="2019-10" db="EMBL/GenBank/DDBJ databases">
        <authorList>
            <person name="Palmer J.M."/>
        </authorList>
    </citation>
    <scope>NUCLEOTIDE SEQUENCE [LARGE SCALE GENOMIC DNA]</scope>
    <source>
        <strain evidence="4 5">TWF694</strain>
    </source>
</reference>
<dbReference type="SUPFAM" id="SSF55729">
    <property type="entry name" value="Acyl-CoA N-acyltransferases (Nat)"/>
    <property type="match status" value="1"/>
</dbReference>
<dbReference type="CDD" id="cd04301">
    <property type="entry name" value="NAT_SF"/>
    <property type="match status" value="1"/>
</dbReference>
<dbReference type="Gene3D" id="3.40.630.30">
    <property type="match status" value="1"/>
</dbReference>
<protein>
    <recommendedName>
        <fullName evidence="3">N-acetyltransferase domain-containing protein</fullName>
    </recommendedName>
</protein>
<keyword evidence="1" id="KW-0808">Transferase</keyword>
<sequence length="166" mass="18862">MANTIDIASIEIRLTNWLDEDGVALRALQRKEIVIADYREEPGLPPSADDMPVFLVLKLNSIPIACGGLRPLDPDANNKIREAEIKRMFVIPEYRGKRHGVADLLMKHLESQALERGWSTVKLETGKDMESARKFYERHGYKEIPLFGHYIGALNNVCYEKVLLSL</sequence>
<dbReference type="EMBL" id="JAVHJO010000011">
    <property type="protein sequence ID" value="KAK6533450.1"/>
    <property type="molecule type" value="Genomic_DNA"/>
</dbReference>